<dbReference type="InterPro" id="IPR012349">
    <property type="entry name" value="Split_barrel_FMN-bd"/>
</dbReference>
<comment type="caution">
    <text evidence="3">The sequence shown here is derived from an EMBL/GenBank/DDBJ whole genome shotgun (WGS) entry which is preliminary data.</text>
</comment>
<evidence type="ECO:0000256" key="1">
    <source>
        <dbReference type="SAM" id="Coils"/>
    </source>
</evidence>
<dbReference type="Pfam" id="PF01243">
    <property type="entry name" value="PNPOx_N"/>
    <property type="match status" value="1"/>
</dbReference>
<protein>
    <submittedName>
        <fullName evidence="3">Pyridoxamine 5'-phosphate oxidase family protein</fullName>
    </submittedName>
</protein>
<dbReference type="PANTHER" id="PTHR42815:SF2">
    <property type="entry name" value="FAD-BINDING, PUTATIVE (AFU_ORTHOLOGUE AFUA_6G07600)-RELATED"/>
    <property type="match status" value="1"/>
</dbReference>
<gene>
    <name evidence="3" type="ORF">NPE20_03705</name>
</gene>
<dbReference type="InterPro" id="IPR011576">
    <property type="entry name" value="Pyridox_Oxase_N"/>
</dbReference>
<keyword evidence="4" id="KW-1185">Reference proteome</keyword>
<feature type="domain" description="Pyridoxamine 5'-phosphate oxidase N-terminal" evidence="2">
    <location>
        <begin position="43"/>
        <end position="132"/>
    </location>
</feature>
<name>A0ABT1SXU3_9SPHI</name>
<dbReference type="SUPFAM" id="SSF50475">
    <property type="entry name" value="FMN-binding split barrel"/>
    <property type="match status" value="1"/>
</dbReference>
<dbReference type="PANTHER" id="PTHR42815">
    <property type="entry name" value="FAD-BINDING, PUTATIVE (AFU_ORTHOLOGUE AFUA_6G07600)-RELATED"/>
    <property type="match status" value="1"/>
</dbReference>
<dbReference type="EMBL" id="JANHOH010000001">
    <property type="protein sequence ID" value="MCQ6957043.1"/>
    <property type="molecule type" value="Genomic_DNA"/>
</dbReference>
<dbReference type="Gene3D" id="2.30.110.10">
    <property type="entry name" value="Electron Transport, Fmn-binding Protein, Chain A"/>
    <property type="match status" value="1"/>
</dbReference>
<evidence type="ECO:0000313" key="3">
    <source>
        <dbReference type="EMBL" id="MCQ6957043.1"/>
    </source>
</evidence>
<organism evidence="3 4">
    <name type="scientific">Mucilaginibacter aquariorum</name>
    <dbReference type="NCBI Taxonomy" id="2967225"/>
    <lineage>
        <taxon>Bacteria</taxon>
        <taxon>Pseudomonadati</taxon>
        <taxon>Bacteroidota</taxon>
        <taxon>Sphingobacteriia</taxon>
        <taxon>Sphingobacteriales</taxon>
        <taxon>Sphingobacteriaceae</taxon>
        <taxon>Mucilaginibacter</taxon>
    </lineage>
</organism>
<sequence>MNYSEIAFSDAAKDLQEKYGSRNAYEQREKLHVVDGFTENETLFISDQDHFYMASTGLNGYPYIQHRGGPKGFIKVLDNHRIAFIDFSGNKQYISAGNIETNPKVALIMISYPHKARLKLYANARIIQQSEDPILFAQVDFSGYKHRTERMIVLDIEAYDWNCPQHITPRYTAEEIELAFASQRQYIADLEQNNKQLKAELLNLKEN</sequence>
<evidence type="ECO:0000259" key="2">
    <source>
        <dbReference type="Pfam" id="PF01243"/>
    </source>
</evidence>
<accession>A0ABT1SXU3</accession>
<feature type="coiled-coil region" evidence="1">
    <location>
        <begin position="180"/>
        <end position="207"/>
    </location>
</feature>
<evidence type="ECO:0000313" key="4">
    <source>
        <dbReference type="Proteomes" id="UP001204376"/>
    </source>
</evidence>
<dbReference type="Proteomes" id="UP001204376">
    <property type="component" value="Unassembled WGS sequence"/>
</dbReference>
<proteinExistence type="predicted"/>
<dbReference type="RefSeq" id="WP_256537253.1">
    <property type="nucleotide sequence ID" value="NZ_JANHOH010000001.1"/>
</dbReference>
<reference evidence="3 4" key="1">
    <citation type="submission" date="2022-07" db="EMBL/GenBank/DDBJ databases">
        <title>Mucilaginibacter sp. JC4.</title>
        <authorList>
            <person name="Le V."/>
            <person name="Ko S.-R."/>
            <person name="Ahn C.-Y."/>
            <person name="Oh H.-M."/>
        </authorList>
    </citation>
    <scope>NUCLEOTIDE SEQUENCE [LARGE SCALE GENOMIC DNA]</scope>
    <source>
        <strain evidence="3 4">JC4</strain>
    </source>
</reference>
<keyword evidence="1" id="KW-0175">Coiled coil</keyword>